<comment type="caution">
    <text evidence="1">The sequence shown here is derived from an EMBL/GenBank/DDBJ whole genome shotgun (WGS) entry which is preliminary data.</text>
</comment>
<organism evidence="1 2">
    <name type="scientific">Camellia lanceoleosa</name>
    <dbReference type="NCBI Taxonomy" id="1840588"/>
    <lineage>
        <taxon>Eukaryota</taxon>
        <taxon>Viridiplantae</taxon>
        <taxon>Streptophyta</taxon>
        <taxon>Embryophyta</taxon>
        <taxon>Tracheophyta</taxon>
        <taxon>Spermatophyta</taxon>
        <taxon>Magnoliopsida</taxon>
        <taxon>eudicotyledons</taxon>
        <taxon>Gunneridae</taxon>
        <taxon>Pentapetalae</taxon>
        <taxon>asterids</taxon>
        <taxon>Ericales</taxon>
        <taxon>Theaceae</taxon>
        <taxon>Camellia</taxon>
    </lineage>
</organism>
<sequence length="109" mass="12326">MGRMLSFVSATLSLSSFELHLSTVELVVEKYCREREKVPVAVLKPNETAFEKEMDGLPSTRSVGDLPPEFHCSLCKQVMKDALLTSYHRNEVKFAGLTLDTVRMMQCLE</sequence>
<dbReference type="Proteomes" id="UP001060215">
    <property type="component" value="Chromosome 7"/>
</dbReference>
<protein>
    <submittedName>
        <fullName evidence="1">E3 ubiquitin ligase PQT3-like</fullName>
    </submittedName>
</protein>
<name>A0ACC0H0I2_9ERIC</name>
<evidence type="ECO:0000313" key="2">
    <source>
        <dbReference type="Proteomes" id="UP001060215"/>
    </source>
</evidence>
<accession>A0ACC0H0I2</accession>
<evidence type="ECO:0000313" key="1">
    <source>
        <dbReference type="EMBL" id="KAI8006469.1"/>
    </source>
</evidence>
<dbReference type="EMBL" id="CM045764">
    <property type="protein sequence ID" value="KAI8006469.1"/>
    <property type="molecule type" value="Genomic_DNA"/>
</dbReference>
<keyword evidence="2" id="KW-1185">Reference proteome</keyword>
<reference evidence="1 2" key="1">
    <citation type="journal article" date="2022" name="Plant J.">
        <title>Chromosome-level genome of Camellia lanceoleosa provides a valuable resource for understanding genome evolution and self-incompatibility.</title>
        <authorList>
            <person name="Gong W."/>
            <person name="Xiao S."/>
            <person name="Wang L."/>
            <person name="Liao Z."/>
            <person name="Chang Y."/>
            <person name="Mo W."/>
            <person name="Hu G."/>
            <person name="Li W."/>
            <person name="Zhao G."/>
            <person name="Zhu H."/>
            <person name="Hu X."/>
            <person name="Ji K."/>
            <person name="Xiang X."/>
            <person name="Song Q."/>
            <person name="Yuan D."/>
            <person name="Jin S."/>
            <person name="Zhang L."/>
        </authorList>
    </citation>
    <scope>NUCLEOTIDE SEQUENCE [LARGE SCALE GENOMIC DNA]</scope>
    <source>
        <strain evidence="1">SQ_2022a</strain>
    </source>
</reference>
<proteinExistence type="predicted"/>
<gene>
    <name evidence="1" type="ORF">LOK49_LG07G02829</name>
</gene>